<name>A0A6G1EKQ6_9ORYZ</name>
<dbReference type="EMBL" id="SPHZ02000003">
    <property type="protein sequence ID" value="KAF0924543.1"/>
    <property type="molecule type" value="Genomic_DNA"/>
</dbReference>
<organism evidence="1 2">
    <name type="scientific">Oryza meyeriana var. granulata</name>
    <dbReference type="NCBI Taxonomy" id="110450"/>
    <lineage>
        <taxon>Eukaryota</taxon>
        <taxon>Viridiplantae</taxon>
        <taxon>Streptophyta</taxon>
        <taxon>Embryophyta</taxon>
        <taxon>Tracheophyta</taxon>
        <taxon>Spermatophyta</taxon>
        <taxon>Magnoliopsida</taxon>
        <taxon>Liliopsida</taxon>
        <taxon>Poales</taxon>
        <taxon>Poaceae</taxon>
        <taxon>BOP clade</taxon>
        <taxon>Oryzoideae</taxon>
        <taxon>Oryzeae</taxon>
        <taxon>Oryzinae</taxon>
        <taxon>Oryza</taxon>
        <taxon>Oryza meyeriana</taxon>
    </lineage>
</organism>
<comment type="caution">
    <text evidence="1">The sequence shown here is derived from an EMBL/GenBank/DDBJ whole genome shotgun (WGS) entry which is preliminary data.</text>
</comment>
<gene>
    <name evidence="1" type="ORF">E2562_010183</name>
</gene>
<proteinExistence type="predicted"/>
<evidence type="ECO:0000313" key="1">
    <source>
        <dbReference type="EMBL" id="KAF0924543.1"/>
    </source>
</evidence>
<dbReference type="AlphaFoldDB" id="A0A6G1EKQ6"/>
<sequence length="110" mass="12148">MDHGTGISPSGIAVKDGDRKWLAMRFKLRSPSDRRYAARLSLKWRRAVAGDGRRRWRNCGLMEEVFEAWGAEASGGESGRKAGGQLFEARGGRLRLGKVAICDEVAAKWA</sequence>
<evidence type="ECO:0000313" key="2">
    <source>
        <dbReference type="Proteomes" id="UP000479710"/>
    </source>
</evidence>
<protein>
    <submittedName>
        <fullName evidence="1">Uncharacterized protein</fullName>
    </submittedName>
</protein>
<reference evidence="1 2" key="1">
    <citation type="submission" date="2019-11" db="EMBL/GenBank/DDBJ databases">
        <title>Whole genome sequence of Oryza granulata.</title>
        <authorList>
            <person name="Li W."/>
        </authorList>
    </citation>
    <scope>NUCLEOTIDE SEQUENCE [LARGE SCALE GENOMIC DNA]</scope>
    <source>
        <strain evidence="2">cv. Menghai</strain>
        <tissue evidence="1">Leaf</tissue>
    </source>
</reference>
<dbReference type="Proteomes" id="UP000479710">
    <property type="component" value="Unassembled WGS sequence"/>
</dbReference>
<keyword evidence="2" id="KW-1185">Reference proteome</keyword>
<accession>A0A6G1EKQ6</accession>